<accession>A0AAV2Z5K4</accession>
<reference evidence="2" key="1">
    <citation type="submission" date="2022-11" db="EMBL/GenBank/DDBJ databases">
        <authorList>
            <person name="Morgan W.R."/>
            <person name="Tartar A."/>
        </authorList>
    </citation>
    <scope>NUCLEOTIDE SEQUENCE</scope>
    <source>
        <strain evidence="2">ARSEF 373</strain>
    </source>
</reference>
<sequence length="57" mass="6533">MTVACLFSTSFIALLLRFLKGTSDSCRTLRILALLHIRRVLFIVCDDIRQCILGNYK</sequence>
<evidence type="ECO:0000256" key="1">
    <source>
        <dbReference type="SAM" id="SignalP"/>
    </source>
</evidence>
<reference evidence="2" key="2">
    <citation type="journal article" date="2023" name="Microbiol Resour">
        <title>Decontamination and Annotation of the Draft Genome Sequence of the Oomycete Lagenidium giganteum ARSEF 373.</title>
        <authorList>
            <person name="Morgan W.R."/>
            <person name="Tartar A."/>
        </authorList>
    </citation>
    <scope>NUCLEOTIDE SEQUENCE</scope>
    <source>
        <strain evidence="2">ARSEF 373</strain>
    </source>
</reference>
<feature type="signal peptide" evidence="1">
    <location>
        <begin position="1"/>
        <end position="21"/>
    </location>
</feature>
<evidence type="ECO:0000313" key="2">
    <source>
        <dbReference type="EMBL" id="DBA02636.1"/>
    </source>
</evidence>
<dbReference type="AlphaFoldDB" id="A0AAV2Z5K4"/>
<keyword evidence="1" id="KW-0732">Signal</keyword>
<name>A0AAV2Z5K4_9STRA</name>
<proteinExistence type="predicted"/>
<protein>
    <submittedName>
        <fullName evidence="2">Uncharacterized protein</fullName>
    </submittedName>
</protein>
<keyword evidence="3" id="KW-1185">Reference proteome</keyword>
<dbReference type="Proteomes" id="UP001146120">
    <property type="component" value="Unassembled WGS sequence"/>
</dbReference>
<gene>
    <name evidence="2" type="ORF">N0F65_012008</name>
</gene>
<organism evidence="2 3">
    <name type="scientific">Lagenidium giganteum</name>
    <dbReference type="NCBI Taxonomy" id="4803"/>
    <lineage>
        <taxon>Eukaryota</taxon>
        <taxon>Sar</taxon>
        <taxon>Stramenopiles</taxon>
        <taxon>Oomycota</taxon>
        <taxon>Peronosporomycetes</taxon>
        <taxon>Pythiales</taxon>
        <taxon>Pythiaceae</taxon>
    </lineage>
</organism>
<dbReference type="EMBL" id="DAKRPA010000029">
    <property type="protein sequence ID" value="DBA02636.1"/>
    <property type="molecule type" value="Genomic_DNA"/>
</dbReference>
<comment type="caution">
    <text evidence="2">The sequence shown here is derived from an EMBL/GenBank/DDBJ whole genome shotgun (WGS) entry which is preliminary data.</text>
</comment>
<feature type="chain" id="PRO_5043651781" evidence="1">
    <location>
        <begin position="22"/>
        <end position="57"/>
    </location>
</feature>
<evidence type="ECO:0000313" key="3">
    <source>
        <dbReference type="Proteomes" id="UP001146120"/>
    </source>
</evidence>